<dbReference type="SUPFAM" id="SSF117396">
    <property type="entry name" value="TM1631-like"/>
    <property type="match status" value="1"/>
</dbReference>
<dbReference type="PANTHER" id="PTHR30348">
    <property type="entry name" value="UNCHARACTERIZED PROTEIN YECE"/>
    <property type="match status" value="1"/>
</dbReference>
<dbReference type="Gene3D" id="3.20.20.410">
    <property type="entry name" value="Protein of unknown function UPF0759"/>
    <property type="match status" value="1"/>
</dbReference>
<evidence type="ECO:0000313" key="2">
    <source>
        <dbReference type="EMBL" id="MFC6280938.1"/>
    </source>
</evidence>
<accession>A0ABW1TUH1</accession>
<dbReference type="RefSeq" id="WP_371436110.1">
    <property type="nucleotide sequence ID" value="NZ_JBHSRS010000015.1"/>
</dbReference>
<protein>
    <submittedName>
        <fullName evidence="2">DUF72 domain-containing protein</fullName>
    </submittedName>
</protein>
<proteinExistence type="predicted"/>
<evidence type="ECO:0000256" key="1">
    <source>
        <dbReference type="SAM" id="MobiDB-lite"/>
    </source>
</evidence>
<dbReference type="InterPro" id="IPR036520">
    <property type="entry name" value="UPF0759_sf"/>
</dbReference>
<dbReference type="Pfam" id="PF01904">
    <property type="entry name" value="DUF72"/>
    <property type="match status" value="1"/>
</dbReference>
<name>A0ABW1TUH1_9BURK</name>
<keyword evidence="3" id="KW-1185">Reference proteome</keyword>
<evidence type="ECO:0000313" key="3">
    <source>
        <dbReference type="Proteomes" id="UP001596270"/>
    </source>
</evidence>
<dbReference type="PANTHER" id="PTHR30348:SF4">
    <property type="entry name" value="DUF72 DOMAIN-CONTAINING PROTEIN"/>
    <property type="match status" value="1"/>
</dbReference>
<sequence length="355" mass="38416">MQDALFPDDEPPERPQAKPGRPASKKPVAKAKAGGPKVNPLAPVPAHLELAAALPELARLGTSSWTYPGWNGLVWDGDYSDSQLSKYGLAAYAQHPLFRTVSLDRAFYRPLTAAQYAAYAAQVSDDFRFVIKAPALVTDATVRTETGRAMQANPAFLSPELAVQEFALPALQGLGPKLGALVFQISPLPTALHSRMPELLQRLAAMLQALPSLADDAPDAVIAVEVRDPLWLTPEFAAVLRASKATYCLGLHAKMPPIEGQLPLLRALWPGPLVCRWNLHRMHGAYGYEDAEKLYMPYDKLVDEDLETRTTLARVINATAKAGHHAYVTMSNKAEGCSPLSVAALAAEIQSQRAA</sequence>
<feature type="compositionally biased region" description="Acidic residues" evidence="1">
    <location>
        <begin position="1"/>
        <end position="11"/>
    </location>
</feature>
<feature type="region of interest" description="Disordered" evidence="1">
    <location>
        <begin position="1"/>
        <end position="38"/>
    </location>
</feature>
<dbReference type="EMBL" id="JBHSRS010000015">
    <property type="protein sequence ID" value="MFC6280938.1"/>
    <property type="molecule type" value="Genomic_DNA"/>
</dbReference>
<dbReference type="Proteomes" id="UP001596270">
    <property type="component" value="Unassembled WGS sequence"/>
</dbReference>
<comment type="caution">
    <text evidence="2">The sequence shown here is derived from an EMBL/GenBank/DDBJ whole genome shotgun (WGS) entry which is preliminary data.</text>
</comment>
<reference evidence="3" key="1">
    <citation type="journal article" date="2019" name="Int. J. Syst. Evol. Microbiol.">
        <title>The Global Catalogue of Microorganisms (GCM) 10K type strain sequencing project: providing services to taxonomists for standard genome sequencing and annotation.</title>
        <authorList>
            <consortium name="The Broad Institute Genomics Platform"/>
            <consortium name="The Broad Institute Genome Sequencing Center for Infectious Disease"/>
            <person name="Wu L."/>
            <person name="Ma J."/>
        </authorList>
    </citation>
    <scope>NUCLEOTIDE SEQUENCE [LARGE SCALE GENOMIC DNA]</scope>
    <source>
        <strain evidence="3">CCUG 39402</strain>
    </source>
</reference>
<gene>
    <name evidence="2" type="ORF">ACFQND_06805</name>
</gene>
<organism evidence="2 3">
    <name type="scientific">Polaromonas aquatica</name>
    <dbReference type="NCBI Taxonomy" id="332657"/>
    <lineage>
        <taxon>Bacteria</taxon>
        <taxon>Pseudomonadati</taxon>
        <taxon>Pseudomonadota</taxon>
        <taxon>Betaproteobacteria</taxon>
        <taxon>Burkholderiales</taxon>
        <taxon>Comamonadaceae</taxon>
        <taxon>Polaromonas</taxon>
    </lineage>
</organism>
<dbReference type="InterPro" id="IPR002763">
    <property type="entry name" value="DUF72"/>
</dbReference>